<proteinExistence type="predicted"/>
<sequence length="72" mass="8475">MLYLRQRGTNSIQPALRQRGGLEIQIFSFEMSLWDLWPHRGDETPTPLHSRRHVTRTHCAFAYGFVIVNHRA</sequence>
<dbReference type="Proteomes" id="UP000299102">
    <property type="component" value="Unassembled WGS sequence"/>
</dbReference>
<name>A0A4C1WNT2_EUMVA</name>
<dbReference type="AlphaFoldDB" id="A0A4C1WNT2"/>
<keyword evidence="2" id="KW-1185">Reference proteome</keyword>
<comment type="caution">
    <text evidence="1">The sequence shown here is derived from an EMBL/GenBank/DDBJ whole genome shotgun (WGS) entry which is preliminary data.</text>
</comment>
<gene>
    <name evidence="1" type="ORF">EVAR_45818_1</name>
</gene>
<evidence type="ECO:0000313" key="2">
    <source>
        <dbReference type="Proteomes" id="UP000299102"/>
    </source>
</evidence>
<reference evidence="1 2" key="1">
    <citation type="journal article" date="2019" name="Commun. Biol.">
        <title>The bagworm genome reveals a unique fibroin gene that provides high tensile strength.</title>
        <authorList>
            <person name="Kono N."/>
            <person name="Nakamura H."/>
            <person name="Ohtoshi R."/>
            <person name="Tomita M."/>
            <person name="Numata K."/>
            <person name="Arakawa K."/>
        </authorList>
    </citation>
    <scope>NUCLEOTIDE SEQUENCE [LARGE SCALE GENOMIC DNA]</scope>
</reference>
<dbReference type="EMBL" id="BGZK01000593">
    <property type="protein sequence ID" value="GBP51969.1"/>
    <property type="molecule type" value="Genomic_DNA"/>
</dbReference>
<protein>
    <submittedName>
        <fullName evidence="1">Uncharacterized protein</fullName>
    </submittedName>
</protein>
<accession>A0A4C1WNT2</accession>
<organism evidence="1 2">
    <name type="scientific">Eumeta variegata</name>
    <name type="common">Bagworm moth</name>
    <name type="synonym">Eumeta japonica</name>
    <dbReference type="NCBI Taxonomy" id="151549"/>
    <lineage>
        <taxon>Eukaryota</taxon>
        <taxon>Metazoa</taxon>
        <taxon>Ecdysozoa</taxon>
        <taxon>Arthropoda</taxon>
        <taxon>Hexapoda</taxon>
        <taxon>Insecta</taxon>
        <taxon>Pterygota</taxon>
        <taxon>Neoptera</taxon>
        <taxon>Endopterygota</taxon>
        <taxon>Lepidoptera</taxon>
        <taxon>Glossata</taxon>
        <taxon>Ditrysia</taxon>
        <taxon>Tineoidea</taxon>
        <taxon>Psychidae</taxon>
        <taxon>Oiketicinae</taxon>
        <taxon>Eumeta</taxon>
    </lineage>
</organism>
<evidence type="ECO:0000313" key="1">
    <source>
        <dbReference type="EMBL" id="GBP51969.1"/>
    </source>
</evidence>